<gene>
    <name evidence="2" type="ORF">FNK824_LOCUS42165</name>
</gene>
<reference evidence="2" key="1">
    <citation type="submission" date="2021-02" db="EMBL/GenBank/DDBJ databases">
        <authorList>
            <person name="Nowell W R."/>
        </authorList>
    </citation>
    <scope>NUCLEOTIDE SEQUENCE</scope>
</reference>
<evidence type="ECO:0000313" key="2">
    <source>
        <dbReference type="EMBL" id="CAF4345677.1"/>
    </source>
</evidence>
<proteinExistence type="predicted"/>
<name>A0A820KNM6_9BILA</name>
<comment type="caution">
    <text evidence="2">The sequence shown here is derived from an EMBL/GenBank/DDBJ whole genome shotgun (WGS) entry which is preliminary data.</text>
</comment>
<feature type="region of interest" description="Disordered" evidence="1">
    <location>
        <begin position="1"/>
        <end position="28"/>
    </location>
</feature>
<protein>
    <submittedName>
        <fullName evidence="2">Uncharacterized protein</fullName>
    </submittedName>
</protein>
<evidence type="ECO:0000256" key="1">
    <source>
        <dbReference type="SAM" id="MobiDB-lite"/>
    </source>
</evidence>
<organism evidence="2 3">
    <name type="scientific">Rotaria sordida</name>
    <dbReference type="NCBI Taxonomy" id="392033"/>
    <lineage>
        <taxon>Eukaryota</taxon>
        <taxon>Metazoa</taxon>
        <taxon>Spiralia</taxon>
        <taxon>Gnathifera</taxon>
        <taxon>Rotifera</taxon>
        <taxon>Eurotatoria</taxon>
        <taxon>Bdelloidea</taxon>
        <taxon>Philodinida</taxon>
        <taxon>Philodinidae</taxon>
        <taxon>Rotaria</taxon>
    </lineage>
</organism>
<sequence>LLGKAEQMTNIDLNQDGRIGGGATHQKH</sequence>
<dbReference type="AlphaFoldDB" id="A0A820KNM6"/>
<dbReference type="Proteomes" id="UP000663874">
    <property type="component" value="Unassembled WGS sequence"/>
</dbReference>
<accession>A0A820KNM6</accession>
<evidence type="ECO:0000313" key="3">
    <source>
        <dbReference type="Proteomes" id="UP000663874"/>
    </source>
</evidence>
<dbReference type="EMBL" id="CAJOBE010047231">
    <property type="protein sequence ID" value="CAF4345677.1"/>
    <property type="molecule type" value="Genomic_DNA"/>
</dbReference>
<feature type="compositionally biased region" description="Gly residues" evidence="1">
    <location>
        <begin position="18"/>
        <end position="28"/>
    </location>
</feature>
<feature type="non-terminal residue" evidence="2">
    <location>
        <position position="1"/>
    </location>
</feature>